<dbReference type="Proteomes" id="UP001281147">
    <property type="component" value="Unassembled WGS sequence"/>
</dbReference>
<keyword evidence="2" id="KW-1185">Reference proteome</keyword>
<comment type="caution">
    <text evidence="1">The sequence shown here is derived from an EMBL/GenBank/DDBJ whole genome shotgun (WGS) entry which is preliminary data.</text>
</comment>
<evidence type="ECO:0000313" key="2">
    <source>
        <dbReference type="Proteomes" id="UP001281147"/>
    </source>
</evidence>
<name>A0ACC3MNQ8_9PEZI</name>
<organism evidence="1 2">
    <name type="scientific">Vermiconidia calcicola</name>
    <dbReference type="NCBI Taxonomy" id="1690605"/>
    <lineage>
        <taxon>Eukaryota</taxon>
        <taxon>Fungi</taxon>
        <taxon>Dikarya</taxon>
        <taxon>Ascomycota</taxon>
        <taxon>Pezizomycotina</taxon>
        <taxon>Dothideomycetes</taxon>
        <taxon>Dothideomycetidae</taxon>
        <taxon>Mycosphaerellales</taxon>
        <taxon>Extremaceae</taxon>
        <taxon>Vermiconidia</taxon>
    </lineage>
</organism>
<gene>
    <name evidence="1" type="ORF">LTR37_016129</name>
</gene>
<proteinExistence type="predicted"/>
<protein>
    <submittedName>
        <fullName evidence="1">Uncharacterized protein</fullName>
    </submittedName>
</protein>
<sequence>MPVITSSVSPLEARTEVYQRSKTQASFQSRPSTARPLSVATEIFDTEFEDDSDLDDDYSPKRSFESYDSRRKSQTTISSYDEAPTPDSSRGQSQRQFEIRFKPVEGPRGPHLFRSSQSSVELDFEYALQMSPLLPKEVPARTATAFSQDTVIPISNQRHVDFSIDAALATPDIEDNFPEAYIRSWNTEQVVDWMCAKGFDAPIIDCFELNDINGTALLNLQFDHLKELDIQSLGKRLDVWNEICKLRGGEGSIRHEPTPFQDISRPCTTIPKALPSQNACQSPDDDNATPITPSAEKKRRGRKANKKLDIITPAESVSIVAIEQLLPKPHKCNKGERCAKWRKQQRELKQLQDENGIGRFPISPTKGGHIFLAGDPGNATTANNIVPNVHKQQQFDDPFRPTSDGFPSVVASSDLLGPGQLPEFALHEHYLECMGIRDPQDNVKQFLNFQHMSPPDDTPPTPPGELAHPGSIARSESVPLFPTQHYQAYPSLNPHMRSQTPGARGSHKALPRLEIPRSASAAPNLHRVASPAQNLTSACRTASPADIYRLGTPASEMDVPVTAIPIGPVARDTSQSVPPNMQFRQQTALGRSQSTRTGAPDWRRPSMALPAVKEESHSHSTSSTRPGLGSSHSADSASKLQHQAGGKDPAKHSPAEKDFGYGPDCTHAGWMKKRRTKMLRHEWQDAHFRLKGMELAMHDSSLFQSTAKGTINVDDYAVTCSSAPSVNKLSAAMKAFHIKNSSAEASKKGEVDPTAFAFQLVPEKPSDKRAVVVNGKTHHFAVKNKDDRIDWMRDLMLAKAKQRKHQGYEVEVNGVVQA</sequence>
<dbReference type="EMBL" id="JAUTXU010000189">
    <property type="protein sequence ID" value="KAK3700126.1"/>
    <property type="molecule type" value="Genomic_DNA"/>
</dbReference>
<reference evidence="1" key="1">
    <citation type="submission" date="2023-07" db="EMBL/GenBank/DDBJ databases">
        <title>Black Yeasts Isolated from many extreme environments.</title>
        <authorList>
            <person name="Coleine C."/>
            <person name="Stajich J.E."/>
            <person name="Selbmann L."/>
        </authorList>
    </citation>
    <scope>NUCLEOTIDE SEQUENCE</scope>
    <source>
        <strain evidence="1">CCFEE 5714</strain>
    </source>
</reference>
<accession>A0ACC3MNQ8</accession>
<evidence type="ECO:0000313" key="1">
    <source>
        <dbReference type="EMBL" id="KAK3700126.1"/>
    </source>
</evidence>